<sequence length="53" mass="5986">MANNKITPLPVRPVQNLPKITEACASGHLCYHREYWTDITSATQPTQSIFQTL</sequence>
<name>A0A0A8ZNP2_ARUDO</name>
<dbReference type="EMBL" id="GBRH01256881">
    <property type="protein sequence ID" value="JAD41014.1"/>
    <property type="molecule type" value="Transcribed_RNA"/>
</dbReference>
<dbReference type="AlphaFoldDB" id="A0A0A8ZNP2"/>
<reference evidence="1" key="1">
    <citation type="submission" date="2014-09" db="EMBL/GenBank/DDBJ databases">
        <authorList>
            <person name="Magalhaes I.L.F."/>
            <person name="Oliveira U."/>
            <person name="Santos F.R."/>
            <person name="Vidigal T.H.D.A."/>
            <person name="Brescovit A.D."/>
            <person name="Santos A.J."/>
        </authorList>
    </citation>
    <scope>NUCLEOTIDE SEQUENCE</scope>
    <source>
        <tissue evidence="1">Shoot tissue taken approximately 20 cm above the soil surface</tissue>
    </source>
</reference>
<organism evidence="1">
    <name type="scientific">Arundo donax</name>
    <name type="common">Giant reed</name>
    <name type="synonym">Donax arundinaceus</name>
    <dbReference type="NCBI Taxonomy" id="35708"/>
    <lineage>
        <taxon>Eukaryota</taxon>
        <taxon>Viridiplantae</taxon>
        <taxon>Streptophyta</taxon>
        <taxon>Embryophyta</taxon>
        <taxon>Tracheophyta</taxon>
        <taxon>Spermatophyta</taxon>
        <taxon>Magnoliopsida</taxon>
        <taxon>Liliopsida</taxon>
        <taxon>Poales</taxon>
        <taxon>Poaceae</taxon>
        <taxon>PACMAD clade</taxon>
        <taxon>Arundinoideae</taxon>
        <taxon>Arundineae</taxon>
        <taxon>Arundo</taxon>
    </lineage>
</organism>
<reference evidence="1" key="2">
    <citation type="journal article" date="2015" name="Data Brief">
        <title>Shoot transcriptome of the giant reed, Arundo donax.</title>
        <authorList>
            <person name="Barrero R.A."/>
            <person name="Guerrero F.D."/>
            <person name="Moolhuijzen P."/>
            <person name="Goolsby J.A."/>
            <person name="Tidwell J."/>
            <person name="Bellgard S.E."/>
            <person name="Bellgard M.I."/>
        </authorList>
    </citation>
    <scope>NUCLEOTIDE SEQUENCE</scope>
    <source>
        <tissue evidence="1">Shoot tissue taken approximately 20 cm above the soil surface</tissue>
    </source>
</reference>
<accession>A0A0A8ZNP2</accession>
<evidence type="ECO:0000313" key="1">
    <source>
        <dbReference type="EMBL" id="JAD41014.1"/>
    </source>
</evidence>
<proteinExistence type="predicted"/>
<protein>
    <submittedName>
        <fullName evidence="1">Uncharacterized protein</fullName>
    </submittedName>
</protein>